<dbReference type="InterPro" id="IPR029063">
    <property type="entry name" value="SAM-dependent_MTases_sf"/>
</dbReference>
<evidence type="ECO:0000259" key="1">
    <source>
        <dbReference type="Pfam" id="PF08241"/>
    </source>
</evidence>
<sequence length="267" mass="29556">MTDAARVLELSEQWQDDLASWAIPPAILDQAEEAPWSHPVAMFTVAGEITDSPSHRLARAGVPSTGSVLDVGSGGGRAAFAVTPPAGTVVAVDHQQAMLDEFADGAVRRGVVHHEYLGDWPDVADDVPECDVVVCHHVAYNVADIVPFLQALNDHARHRVVLEIPMHHPISVLSPLWKRFWDLDRPTRPTAEDLYAICLAMGFKARIERWEDPEFGHRSPLSVADEIRFTRIRLCLPAERSDEVAEALASAGPGRPRELVTIWWDRH</sequence>
<gene>
    <name evidence="2" type="ORF">UFOPK2786_00854</name>
</gene>
<dbReference type="CDD" id="cd02440">
    <property type="entry name" value="AdoMet_MTases"/>
    <property type="match status" value="1"/>
</dbReference>
<feature type="domain" description="Methyltransferase type 11" evidence="1">
    <location>
        <begin position="69"/>
        <end position="153"/>
    </location>
</feature>
<organism evidence="2">
    <name type="scientific">freshwater metagenome</name>
    <dbReference type="NCBI Taxonomy" id="449393"/>
    <lineage>
        <taxon>unclassified sequences</taxon>
        <taxon>metagenomes</taxon>
        <taxon>ecological metagenomes</taxon>
    </lineage>
</organism>
<evidence type="ECO:0000313" key="2">
    <source>
        <dbReference type="EMBL" id="CAB4742536.1"/>
    </source>
</evidence>
<reference evidence="2" key="1">
    <citation type="submission" date="2020-05" db="EMBL/GenBank/DDBJ databases">
        <authorList>
            <person name="Chiriac C."/>
            <person name="Salcher M."/>
            <person name="Ghai R."/>
            <person name="Kavagutti S V."/>
        </authorList>
    </citation>
    <scope>NUCLEOTIDE SEQUENCE</scope>
</reference>
<dbReference type="Pfam" id="PF08241">
    <property type="entry name" value="Methyltransf_11"/>
    <property type="match status" value="1"/>
</dbReference>
<dbReference type="InterPro" id="IPR013216">
    <property type="entry name" value="Methyltransf_11"/>
</dbReference>
<accession>A0A6J6T5V1</accession>
<dbReference type="AlphaFoldDB" id="A0A6J6T5V1"/>
<dbReference type="Gene3D" id="3.40.50.150">
    <property type="entry name" value="Vaccinia Virus protein VP39"/>
    <property type="match status" value="1"/>
</dbReference>
<dbReference type="GO" id="GO:0008757">
    <property type="term" value="F:S-adenosylmethionine-dependent methyltransferase activity"/>
    <property type="evidence" value="ECO:0007669"/>
    <property type="project" value="InterPro"/>
</dbReference>
<protein>
    <submittedName>
        <fullName evidence="2">Unannotated protein</fullName>
    </submittedName>
</protein>
<name>A0A6J6T5V1_9ZZZZ</name>
<dbReference type="SUPFAM" id="SSF53335">
    <property type="entry name" value="S-adenosyl-L-methionine-dependent methyltransferases"/>
    <property type="match status" value="1"/>
</dbReference>
<proteinExistence type="predicted"/>
<dbReference type="EMBL" id="CAEZYW010000116">
    <property type="protein sequence ID" value="CAB4742536.1"/>
    <property type="molecule type" value="Genomic_DNA"/>
</dbReference>